<accession>A7HVJ0</accession>
<dbReference type="Pfam" id="PF13640">
    <property type="entry name" value="2OG-FeII_Oxy_3"/>
    <property type="match status" value="1"/>
</dbReference>
<evidence type="ECO:0000313" key="2">
    <source>
        <dbReference type="EMBL" id="ABS63923.1"/>
    </source>
</evidence>
<dbReference type="Gene3D" id="2.60.120.620">
    <property type="entry name" value="q2cbj1_9rhob like domain"/>
    <property type="match status" value="1"/>
</dbReference>
<name>A7HVJ0_PARL1</name>
<evidence type="ECO:0000313" key="3">
    <source>
        <dbReference type="Proteomes" id="UP000006377"/>
    </source>
</evidence>
<dbReference type="HOGENOM" id="CLU_085337_0_0_5"/>
<dbReference type="eggNOG" id="COG3751">
    <property type="taxonomic scope" value="Bacteria"/>
</dbReference>
<proteinExistence type="predicted"/>
<dbReference type="EMBL" id="CP000774">
    <property type="protein sequence ID" value="ABS63923.1"/>
    <property type="molecule type" value="Genomic_DNA"/>
</dbReference>
<keyword evidence="3" id="KW-1185">Reference proteome</keyword>
<feature type="domain" description="Prolyl 4-hydroxylase alpha subunit Fe(2+) 2OG dioxygenase" evidence="1">
    <location>
        <begin position="143"/>
        <end position="222"/>
    </location>
</feature>
<dbReference type="InterPro" id="IPR044862">
    <property type="entry name" value="Pro_4_hyd_alph_FE2OG_OXY"/>
</dbReference>
<reference evidence="2 3" key="1">
    <citation type="journal article" date="2011" name="Stand. Genomic Sci.">
        <title>Complete genome sequence of Parvibaculum lavamentivorans type strain (DS-1(T)).</title>
        <authorList>
            <person name="Schleheck D."/>
            <person name="Weiss M."/>
            <person name="Pitluck S."/>
            <person name="Bruce D."/>
            <person name="Land M.L."/>
            <person name="Han S."/>
            <person name="Saunders E."/>
            <person name="Tapia R."/>
            <person name="Detter C."/>
            <person name="Brettin T."/>
            <person name="Han J."/>
            <person name="Woyke T."/>
            <person name="Goodwin L."/>
            <person name="Pennacchio L."/>
            <person name="Nolan M."/>
            <person name="Cook A.M."/>
            <person name="Kjelleberg S."/>
            <person name="Thomas T."/>
        </authorList>
    </citation>
    <scope>NUCLEOTIDE SEQUENCE [LARGE SCALE GENOMIC DNA]</scope>
    <source>
        <strain evidence="3">DS-1 / DSM 13023 / NCIMB 13966</strain>
    </source>
</reference>
<gene>
    <name evidence="2" type="ordered locus">Plav_2309</name>
</gene>
<evidence type="ECO:0000259" key="1">
    <source>
        <dbReference type="Pfam" id="PF13640"/>
    </source>
</evidence>
<organism evidence="2 3">
    <name type="scientific">Parvibaculum lavamentivorans (strain DS-1 / DSM 13023 / NCIMB 13966)</name>
    <dbReference type="NCBI Taxonomy" id="402881"/>
    <lineage>
        <taxon>Bacteria</taxon>
        <taxon>Pseudomonadati</taxon>
        <taxon>Pseudomonadota</taxon>
        <taxon>Alphaproteobacteria</taxon>
        <taxon>Hyphomicrobiales</taxon>
        <taxon>Parvibaculaceae</taxon>
        <taxon>Parvibaculum</taxon>
    </lineage>
</organism>
<protein>
    <recommendedName>
        <fullName evidence="1">Prolyl 4-hydroxylase alpha subunit Fe(2+) 2OG dioxygenase domain-containing protein</fullName>
    </recommendedName>
</protein>
<dbReference type="KEGG" id="pla:Plav_2309"/>
<sequence length="259" mass="28997">MRQLAAATFGSLPAARSLPQDRQYKAPATRSGHDNKADGTMSLLDIDALRATPLKTEPYEYLVVPAFVTGKALDSVIADFPKIDSTGSIPPSELDIYGSFDKLLAEMNGPEFQKVIEEKFNVDLSGRPTMFTIRGYCSRSNGKIHTDTPSKIITVLLYLNQDWEAGGGRLRILRSGTDLNDAVEEVSPNGGTLLIFKRSDNSWHGHEPFEGQRRAIQMNWVRDEDVVQHEQRRHRFTSTLKRLNPFGSRATREAAQDNY</sequence>
<dbReference type="STRING" id="402881.Plav_2309"/>
<dbReference type="Proteomes" id="UP000006377">
    <property type="component" value="Chromosome"/>
</dbReference>
<dbReference type="AlphaFoldDB" id="A7HVJ0"/>